<evidence type="ECO:0000313" key="13">
    <source>
        <dbReference type="Proteomes" id="UP000198598"/>
    </source>
</evidence>
<evidence type="ECO:0000256" key="2">
    <source>
        <dbReference type="ARBA" id="ARBA00022801"/>
    </source>
</evidence>
<evidence type="ECO:0000256" key="10">
    <source>
        <dbReference type="SAM" id="MobiDB-lite"/>
    </source>
</evidence>
<keyword evidence="1 9" id="KW-0547">Nucleotide-binding</keyword>
<dbReference type="GO" id="GO:0003677">
    <property type="term" value="F:DNA binding"/>
    <property type="evidence" value="ECO:0007669"/>
    <property type="project" value="InterPro"/>
</dbReference>
<dbReference type="InterPro" id="IPR000212">
    <property type="entry name" value="DNA_helicase_UvrD/REP"/>
</dbReference>
<evidence type="ECO:0000256" key="8">
    <source>
        <dbReference type="ARBA" id="ARBA00048988"/>
    </source>
</evidence>
<dbReference type="SUPFAM" id="SSF52540">
    <property type="entry name" value="P-loop containing nucleoside triphosphate hydrolases"/>
    <property type="match status" value="1"/>
</dbReference>
<dbReference type="InterPro" id="IPR027417">
    <property type="entry name" value="P-loop_NTPase"/>
</dbReference>
<dbReference type="STRING" id="662367.SAMN05216167_13232"/>
<keyword evidence="13" id="KW-1185">Reference proteome</keyword>
<evidence type="ECO:0000256" key="9">
    <source>
        <dbReference type="PROSITE-ProRule" id="PRU00560"/>
    </source>
</evidence>
<organism evidence="12 13">
    <name type="scientific">Spirosoma endophyticum</name>
    <dbReference type="NCBI Taxonomy" id="662367"/>
    <lineage>
        <taxon>Bacteria</taxon>
        <taxon>Pseudomonadati</taxon>
        <taxon>Bacteroidota</taxon>
        <taxon>Cytophagia</taxon>
        <taxon>Cytophagales</taxon>
        <taxon>Cytophagaceae</taxon>
        <taxon>Spirosoma</taxon>
    </lineage>
</organism>
<comment type="catalytic activity">
    <reaction evidence="6">
        <text>Couples ATP hydrolysis with the unwinding of duplex DNA by translocating in the 3'-5' direction.</text>
        <dbReference type="EC" id="5.6.2.4"/>
    </reaction>
</comment>
<dbReference type="InterPro" id="IPR014017">
    <property type="entry name" value="DNA_helicase_UvrD-like_C"/>
</dbReference>
<dbReference type="Pfam" id="PF00580">
    <property type="entry name" value="UvrD-helicase"/>
    <property type="match status" value="1"/>
</dbReference>
<sequence>MKATSITHEQLEATRQAGDFKLVAVAGSGKTTTLIEYAASRPVLSSGRSPRILYLAFNRTVRLEAQTRFARRGLTNVTVHTAHSLAYSYVIVRQRYVLSAGGDYSIQDIAAQLGFTQRTMLAGCMMASHVKKLFSYFCNSKAVTVEQLDYLAIIDPADAKSRRFARQNKEKIYRYAQQLYTQMDTNKLPCTHDFYLKKFQFVAPPLPYDYILFDEGQDASETMLEVFMKQPATKLIVGDPHQQIYGFRHAVNSLDKFDAPTLYLSQSFRFGDEVAQLANYVLGWKSSFDTGQLTTIKGVGKHQPPVAPIHATIGRTNVAVLAKAIDMLCIEEQIGSLYFEGRFETYTYMDSGGSLMDIYYLYQDRLDRVRSPLIKTMGHVGELKHYVDQTGEASMRLALEIVETYQDALPEYIEQIRQAHVDDSMRHVADQIFSTVHRCKGMEYDGVTLCDDFIEKKGVSEKLADKQNPANLQALHEEINMLYVALTRSRQQVRIPDTLRASFSFDRAALAPVPAENRTQQRSESALTGQGETASGQVTKLRATV</sequence>
<evidence type="ECO:0000256" key="6">
    <source>
        <dbReference type="ARBA" id="ARBA00034617"/>
    </source>
</evidence>
<evidence type="ECO:0000256" key="7">
    <source>
        <dbReference type="ARBA" id="ARBA00034808"/>
    </source>
</evidence>
<dbReference type="EMBL" id="FOLQ01000032">
    <property type="protein sequence ID" value="SFF16692.1"/>
    <property type="molecule type" value="Genomic_DNA"/>
</dbReference>
<dbReference type="PANTHER" id="PTHR11070:SF30">
    <property type="entry name" value="F-BOX DNA HELICASE 1"/>
    <property type="match status" value="1"/>
</dbReference>
<accession>A0A1I2GGQ0</accession>
<comment type="catalytic activity">
    <reaction evidence="8">
        <text>ATP + H2O = ADP + phosphate + H(+)</text>
        <dbReference type="Rhea" id="RHEA:13065"/>
        <dbReference type="ChEBI" id="CHEBI:15377"/>
        <dbReference type="ChEBI" id="CHEBI:15378"/>
        <dbReference type="ChEBI" id="CHEBI:30616"/>
        <dbReference type="ChEBI" id="CHEBI:43474"/>
        <dbReference type="ChEBI" id="CHEBI:456216"/>
        <dbReference type="EC" id="5.6.2.4"/>
    </reaction>
</comment>
<keyword evidence="3 9" id="KW-0347">Helicase</keyword>
<keyword evidence="5" id="KW-0413">Isomerase</keyword>
<name>A0A1I2GGQ0_9BACT</name>
<dbReference type="RefSeq" id="WP_093834374.1">
    <property type="nucleotide sequence ID" value="NZ_FOLQ01000032.1"/>
</dbReference>
<evidence type="ECO:0000256" key="5">
    <source>
        <dbReference type="ARBA" id="ARBA00023235"/>
    </source>
</evidence>
<dbReference type="Proteomes" id="UP000198598">
    <property type="component" value="Unassembled WGS sequence"/>
</dbReference>
<dbReference type="GO" id="GO:0016887">
    <property type="term" value="F:ATP hydrolysis activity"/>
    <property type="evidence" value="ECO:0007669"/>
    <property type="project" value="RHEA"/>
</dbReference>
<dbReference type="PANTHER" id="PTHR11070">
    <property type="entry name" value="UVRD / RECB / PCRA DNA HELICASE FAMILY MEMBER"/>
    <property type="match status" value="1"/>
</dbReference>
<dbReference type="GO" id="GO:0005524">
    <property type="term" value="F:ATP binding"/>
    <property type="evidence" value="ECO:0007669"/>
    <property type="project" value="UniProtKB-UniRule"/>
</dbReference>
<dbReference type="GO" id="GO:0043138">
    <property type="term" value="F:3'-5' DNA helicase activity"/>
    <property type="evidence" value="ECO:0007669"/>
    <property type="project" value="UniProtKB-EC"/>
</dbReference>
<keyword evidence="4 9" id="KW-0067">ATP-binding</keyword>
<reference evidence="12 13" key="1">
    <citation type="submission" date="2016-10" db="EMBL/GenBank/DDBJ databases">
        <authorList>
            <person name="de Groot N.N."/>
        </authorList>
    </citation>
    <scope>NUCLEOTIDE SEQUENCE [LARGE SCALE GENOMIC DNA]</scope>
    <source>
        <strain evidence="12 13">DSM 26130</strain>
    </source>
</reference>
<feature type="domain" description="UvrD-like helicase ATP-binding" evidence="11">
    <location>
        <begin position="3"/>
        <end position="283"/>
    </location>
</feature>
<feature type="region of interest" description="Disordered" evidence="10">
    <location>
        <begin position="514"/>
        <end position="545"/>
    </location>
</feature>
<evidence type="ECO:0000256" key="4">
    <source>
        <dbReference type="ARBA" id="ARBA00022840"/>
    </source>
</evidence>
<dbReference type="Pfam" id="PF13361">
    <property type="entry name" value="UvrD_C"/>
    <property type="match status" value="1"/>
</dbReference>
<feature type="compositionally biased region" description="Polar residues" evidence="10">
    <location>
        <begin position="517"/>
        <end position="538"/>
    </location>
</feature>
<keyword evidence="2 9" id="KW-0378">Hydrolase</keyword>
<proteinExistence type="predicted"/>
<dbReference type="GO" id="GO:0031297">
    <property type="term" value="P:replication fork processing"/>
    <property type="evidence" value="ECO:0007669"/>
    <property type="project" value="TreeGrafter"/>
</dbReference>
<dbReference type="OrthoDB" id="9765670at2"/>
<dbReference type="EC" id="5.6.2.4" evidence="7"/>
<dbReference type="GO" id="GO:0000724">
    <property type="term" value="P:double-strand break repair via homologous recombination"/>
    <property type="evidence" value="ECO:0007669"/>
    <property type="project" value="TreeGrafter"/>
</dbReference>
<evidence type="ECO:0000259" key="11">
    <source>
        <dbReference type="PROSITE" id="PS51198"/>
    </source>
</evidence>
<evidence type="ECO:0000313" key="12">
    <source>
        <dbReference type="EMBL" id="SFF16692.1"/>
    </source>
</evidence>
<feature type="binding site" evidence="9">
    <location>
        <begin position="24"/>
        <end position="31"/>
    </location>
    <ligand>
        <name>ATP</name>
        <dbReference type="ChEBI" id="CHEBI:30616"/>
    </ligand>
</feature>
<gene>
    <name evidence="12" type="ORF">SAMN05216167_13232</name>
</gene>
<protein>
    <recommendedName>
        <fullName evidence="7">DNA 3'-5' helicase</fullName>
        <ecNumber evidence="7">5.6.2.4</ecNumber>
    </recommendedName>
</protein>
<dbReference type="PROSITE" id="PS51198">
    <property type="entry name" value="UVRD_HELICASE_ATP_BIND"/>
    <property type="match status" value="1"/>
</dbReference>
<evidence type="ECO:0000256" key="1">
    <source>
        <dbReference type="ARBA" id="ARBA00022741"/>
    </source>
</evidence>
<dbReference type="AlphaFoldDB" id="A0A1I2GGQ0"/>
<dbReference type="InterPro" id="IPR014016">
    <property type="entry name" value="UvrD-like_ATP-bd"/>
</dbReference>
<evidence type="ECO:0000256" key="3">
    <source>
        <dbReference type="ARBA" id="ARBA00022806"/>
    </source>
</evidence>
<dbReference type="Gene3D" id="3.40.50.300">
    <property type="entry name" value="P-loop containing nucleotide triphosphate hydrolases"/>
    <property type="match status" value="2"/>
</dbReference>